<protein>
    <submittedName>
        <fullName evidence="1">Uncharacterized protein</fullName>
    </submittedName>
</protein>
<feature type="non-terminal residue" evidence="1">
    <location>
        <position position="1"/>
    </location>
</feature>
<dbReference type="AlphaFoldDB" id="A0A2P5CGV2"/>
<evidence type="ECO:0000313" key="2">
    <source>
        <dbReference type="Proteomes" id="UP000237000"/>
    </source>
</evidence>
<name>A0A2P5CGV2_TREOI</name>
<dbReference type="InParanoid" id="A0A2P5CGV2"/>
<keyword evidence="2" id="KW-1185">Reference proteome</keyword>
<organism evidence="1 2">
    <name type="scientific">Trema orientale</name>
    <name type="common">Charcoal tree</name>
    <name type="synonym">Celtis orientalis</name>
    <dbReference type="NCBI Taxonomy" id="63057"/>
    <lineage>
        <taxon>Eukaryota</taxon>
        <taxon>Viridiplantae</taxon>
        <taxon>Streptophyta</taxon>
        <taxon>Embryophyta</taxon>
        <taxon>Tracheophyta</taxon>
        <taxon>Spermatophyta</taxon>
        <taxon>Magnoliopsida</taxon>
        <taxon>eudicotyledons</taxon>
        <taxon>Gunneridae</taxon>
        <taxon>Pentapetalae</taxon>
        <taxon>rosids</taxon>
        <taxon>fabids</taxon>
        <taxon>Rosales</taxon>
        <taxon>Cannabaceae</taxon>
        <taxon>Trema</taxon>
    </lineage>
</organism>
<accession>A0A2P5CGV2</accession>
<gene>
    <name evidence="1" type="ORF">TorRG33x02_285390</name>
</gene>
<dbReference type="EMBL" id="JXTC01000367">
    <property type="protein sequence ID" value="PON60205.1"/>
    <property type="molecule type" value="Genomic_DNA"/>
</dbReference>
<proteinExistence type="predicted"/>
<reference evidence="2" key="1">
    <citation type="submission" date="2016-06" db="EMBL/GenBank/DDBJ databases">
        <title>Parallel loss of symbiosis genes in relatives of nitrogen-fixing non-legume Parasponia.</title>
        <authorList>
            <person name="Van Velzen R."/>
            <person name="Holmer R."/>
            <person name="Bu F."/>
            <person name="Rutten L."/>
            <person name="Van Zeijl A."/>
            <person name="Liu W."/>
            <person name="Santuari L."/>
            <person name="Cao Q."/>
            <person name="Sharma T."/>
            <person name="Shen D."/>
            <person name="Roswanjaya Y."/>
            <person name="Wardhani T."/>
            <person name="Kalhor M.S."/>
            <person name="Jansen J."/>
            <person name="Van den Hoogen J."/>
            <person name="Gungor B."/>
            <person name="Hartog M."/>
            <person name="Hontelez J."/>
            <person name="Verver J."/>
            <person name="Yang W.-C."/>
            <person name="Schijlen E."/>
            <person name="Repin R."/>
            <person name="Schilthuizen M."/>
            <person name="Schranz E."/>
            <person name="Heidstra R."/>
            <person name="Miyata K."/>
            <person name="Fedorova E."/>
            <person name="Kohlen W."/>
            <person name="Bisseling T."/>
            <person name="Smit S."/>
            <person name="Geurts R."/>
        </authorList>
    </citation>
    <scope>NUCLEOTIDE SEQUENCE [LARGE SCALE GENOMIC DNA]</scope>
    <source>
        <strain evidence="2">cv. RG33-2</strain>
    </source>
</reference>
<evidence type="ECO:0000313" key="1">
    <source>
        <dbReference type="EMBL" id="PON60205.1"/>
    </source>
</evidence>
<dbReference type="Proteomes" id="UP000237000">
    <property type="component" value="Unassembled WGS sequence"/>
</dbReference>
<comment type="caution">
    <text evidence="1">The sequence shown here is derived from an EMBL/GenBank/DDBJ whole genome shotgun (WGS) entry which is preliminary data.</text>
</comment>
<sequence length="99" mass="11322">SQDVAKPWVVWTIRNFIALTRKRICNTTGFFTSSFFFSFTSPTLSKVTKLNFFLSKRVKQTGSTPSPITSTLSPCTVTEITLLQRLQSSWPWFYTCHSS</sequence>